<gene>
    <name evidence="2" type="ORF">H4O24_16845</name>
</gene>
<dbReference type="Proteomes" id="UP000515297">
    <property type="component" value="Plasmid plas1"/>
</dbReference>
<evidence type="ECO:0000313" key="2">
    <source>
        <dbReference type="EMBL" id="QNE07527.1"/>
    </source>
</evidence>
<organism evidence="2 3">
    <name type="scientific">Croceicoccus marinus</name>
    <dbReference type="NCBI Taxonomy" id="450378"/>
    <lineage>
        <taxon>Bacteria</taxon>
        <taxon>Pseudomonadati</taxon>
        <taxon>Pseudomonadota</taxon>
        <taxon>Alphaproteobacteria</taxon>
        <taxon>Sphingomonadales</taxon>
        <taxon>Erythrobacteraceae</taxon>
        <taxon>Croceicoccus</taxon>
    </lineage>
</organism>
<keyword evidence="2" id="KW-0614">Plasmid</keyword>
<keyword evidence="1" id="KW-0732">Signal</keyword>
<evidence type="ECO:0000256" key="1">
    <source>
        <dbReference type="SAM" id="SignalP"/>
    </source>
</evidence>
<evidence type="ECO:0000313" key="3">
    <source>
        <dbReference type="Proteomes" id="UP000515297"/>
    </source>
</evidence>
<name>A0A7G6W0L2_9SPHN</name>
<dbReference type="RefSeq" id="WP_185886071.1">
    <property type="nucleotide sequence ID" value="NZ_CP060053.1"/>
</dbReference>
<feature type="chain" id="PRO_5028849492" evidence="1">
    <location>
        <begin position="24"/>
        <end position="215"/>
    </location>
</feature>
<sequence length="215" mass="23688">MTLKALMTAGIGAAALLAAPAMAQAPNSQDWAQRQAQNETVSAQRMMSGDVTNGFNMLGNVSDIVLNARGTAVEYVLYEVPFPYDVYTAEDGFVRWDNIEVERGVGSGLDLRIDGEASAYAKEQLQLTRAEAGDRLVSRIVGSDLTFSDGQMREIDDIQFDPESGMITNFVVEMDEDSLFDEDTRLVPAAMVMLDPQGVWTVRQPVTYNWTVWAM</sequence>
<dbReference type="EMBL" id="CP060053">
    <property type="protein sequence ID" value="QNE07527.1"/>
    <property type="molecule type" value="Genomic_DNA"/>
</dbReference>
<accession>A0A7G6W0L2</accession>
<reference evidence="2 3" key="1">
    <citation type="submission" date="2020-08" db="EMBL/GenBank/DDBJ databases">
        <authorList>
            <person name="Liu G."/>
            <person name="Sun C."/>
        </authorList>
    </citation>
    <scope>NUCLEOTIDE SEQUENCE [LARGE SCALE GENOMIC DNA]</scope>
    <source>
        <strain evidence="2 3">OT19</strain>
        <plasmid evidence="2 3">plas1</plasmid>
    </source>
</reference>
<geneLocation type="plasmid" evidence="2 3">
    <name>plas1</name>
</geneLocation>
<feature type="signal peptide" evidence="1">
    <location>
        <begin position="1"/>
        <end position="23"/>
    </location>
</feature>
<proteinExistence type="predicted"/>
<dbReference type="AlphaFoldDB" id="A0A7G6W0L2"/>
<protein>
    <submittedName>
        <fullName evidence="2">Uncharacterized protein</fullName>
    </submittedName>
</protein>